<comment type="caution">
    <text evidence="5">The sequence shown here is derived from an EMBL/GenBank/DDBJ whole genome shotgun (WGS) entry which is preliminary data.</text>
</comment>
<accession>A0ABT1KDQ2</accession>
<protein>
    <submittedName>
        <fullName evidence="5">Dienelactone hydrolase</fullName>
    </submittedName>
</protein>
<evidence type="ECO:0000313" key="5">
    <source>
        <dbReference type="EMBL" id="MCP2351744.1"/>
    </source>
</evidence>
<reference evidence="5 6" key="1">
    <citation type="submission" date="2022-06" db="EMBL/GenBank/DDBJ databases">
        <title>Sequencing the genomes of 1000 actinobacteria strains.</title>
        <authorList>
            <person name="Klenk H.-P."/>
        </authorList>
    </citation>
    <scope>NUCLEOTIDE SEQUENCE [LARGE SCALE GENOMIC DNA]</scope>
    <source>
        <strain evidence="5 6">DSM 44170</strain>
    </source>
</reference>
<gene>
    <name evidence="5" type="ORF">HD595_007866</name>
</gene>
<dbReference type="PANTHER" id="PTHR10272:SF0">
    <property type="entry name" value="PLATELET-ACTIVATING FACTOR ACETYLHYDROLASE"/>
    <property type="match status" value="1"/>
</dbReference>
<evidence type="ECO:0000256" key="1">
    <source>
        <dbReference type="ARBA" id="ARBA00022801"/>
    </source>
</evidence>
<dbReference type="RefSeq" id="WP_253778337.1">
    <property type="nucleotide sequence ID" value="NZ_BAAAVE010000054.1"/>
</dbReference>
<evidence type="ECO:0000256" key="4">
    <source>
        <dbReference type="SAM" id="MobiDB-lite"/>
    </source>
</evidence>
<evidence type="ECO:0000256" key="2">
    <source>
        <dbReference type="ARBA" id="ARBA00022963"/>
    </source>
</evidence>
<dbReference type="SUPFAM" id="SSF53474">
    <property type="entry name" value="alpha/beta-Hydrolases"/>
    <property type="match status" value="1"/>
</dbReference>
<dbReference type="Proteomes" id="UP001320766">
    <property type="component" value="Unassembled WGS sequence"/>
</dbReference>
<sequence length="385" mass="40824">MPEVRLPEVRLPRPSGPHPAGVRDIEAGPLLMRVWYPAAADAAPPRPYAAGSERDLLLEWTARRNPAWPPATTTALLAAALTHDHRDAPALPGPHPTIVFSHGADLYPGQNTALMTELASHGYVAVSVLQRGGGFAARPDGSRLESGEPLFAAAVDLFARLERLTSLGADPDARHDWYADLWENGRIVPLVGQWRDRMIAVGDALAAATPDGPFGDLAGVCDLARLTYMGMSLGGSAAVSAAQADPRARAAVNLDGMHLAPDLFGRPARVPVLGLYADFQGAGHHSDLFYEEFGRTGLRGDVVRVKVADAAHRDFTDLALLPGKQRLDHLGSVDGEGVTRLVGALTLAFLDRFVEGGTSGALPLGDGAELIDVSHVRAWRGRGTS</sequence>
<feature type="region of interest" description="Disordered" evidence="4">
    <location>
        <begin position="1"/>
        <end position="23"/>
    </location>
</feature>
<keyword evidence="1 5" id="KW-0378">Hydrolase</keyword>
<proteinExistence type="predicted"/>
<organism evidence="5 6">
    <name type="scientific">Nonomuraea roseoviolacea subsp. carminata</name>
    <dbReference type="NCBI Taxonomy" id="160689"/>
    <lineage>
        <taxon>Bacteria</taxon>
        <taxon>Bacillati</taxon>
        <taxon>Actinomycetota</taxon>
        <taxon>Actinomycetes</taxon>
        <taxon>Streptosporangiales</taxon>
        <taxon>Streptosporangiaceae</taxon>
        <taxon>Nonomuraea</taxon>
    </lineage>
</organism>
<name>A0ABT1KDQ2_9ACTN</name>
<dbReference type="EMBL" id="JAMZEC010000001">
    <property type="protein sequence ID" value="MCP2351744.1"/>
    <property type="molecule type" value="Genomic_DNA"/>
</dbReference>
<evidence type="ECO:0000256" key="3">
    <source>
        <dbReference type="ARBA" id="ARBA00023098"/>
    </source>
</evidence>
<evidence type="ECO:0000313" key="6">
    <source>
        <dbReference type="Proteomes" id="UP001320766"/>
    </source>
</evidence>
<dbReference type="PANTHER" id="PTHR10272">
    <property type="entry name" value="PLATELET-ACTIVATING FACTOR ACETYLHYDROLASE"/>
    <property type="match status" value="1"/>
</dbReference>
<dbReference type="InterPro" id="IPR029058">
    <property type="entry name" value="AB_hydrolase_fold"/>
</dbReference>
<feature type="compositionally biased region" description="Basic and acidic residues" evidence="4">
    <location>
        <begin position="1"/>
        <end position="11"/>
    </location>
</feature>
<dbReference type="Gene3D" id="3.40.50.1820">
    <property type="entry name" value="alpha/beta hydrolase"/>
    <property type="match status" value="1"/>
</dbReference>
<keyword evidence="3" id="KW-0443">Lipid metabolism</keyword>
<dbReference type="GO" id="GO:0016787">
    <property type="term" value="F:hydrolase activity"/>
    <property type="evidence" value="ECO:0007669"/>
    <property type="project" value="UniProtKB-KW"/>
</dbReference>
<keyword evidence="6" id="KW-1185">Reference proteome</keyword>
<keyword evidence="2" id="KW-0442">Lipid degradation</keyword>